<evidence type="ECO:0000313" key="9">
    <source>
        <dbReference type="Proteomes" id="UP000599074"/>
    </source>
</evidence>
<organism evidence="8 9">
    <name type="scientific">Planosporangium mesophilum</name>
    <dbReference type="NCBI Taxonomy" id="689768"/>
    <lineage>
        <taxon>Bacteria</taxon>
        <taxon>Bacillati</taxon>
        <taxon>Actinomycetota</taxon>
        <taxon>Actinomycetes</taxon>
        <taxon>Micromonosporales</taxon>
        <taxon>Micromonosporaceae</taxon>
        <taxon>Planosporangium</taxon>
    </lineage>
</organism>
<comment type="caution">
    <text evidence="8">The sequence shown here is derived from an EMBL/GenBank/DDBJ whole genome shotgun (WGS) entry which is preliminary data.</text>
</comment>
<reference evidence="8" key="1">
    <citation type="submission" date="2021-01" db="EMBL/GenBank/DDBJ databases">
        <title>Whole genome shotgun sequence of Planosporangium mesophilum NBRC 109066.</title>
        <authorList>
            <person name="Komaki H."/>
            <person name="Tamura T."/>
        </authorList>
    </citation>
    <scope>NUCLEOTIDE SEQUENCE</scope>
    <source>
        <strain evidence="8">NBRC 109066</strain>
    </source>
</reference>
<dbReference type="AlphaFoldDB" id="A0A8J3TGU4"/>
<feature type="transmembrane region" description="Helical" evidence="6">
    <location>
        <begin position="6"/>
        <end position="29"/>
    </location>
</feature>
<evidence type="ECO:0000256" key="2">
    <source>
        <dbReference type="ARBA" id="ARBA00022692"/>
    </source>
</evidence>
<dbReference type="RefSeq" id="WP_239088438.1">
    <property type="nucleotide sequence ID" value="NZ_BOON01000050.1"/>
</dbReference>
<dbReference type="InterPro" id="IPR006685">
    <property type="entry name" value="MscS_channel_2nd"/>
</dbReference>
<keyword evidence="9" id="KW-1185">Reference proteome</keyword>
<dbReference type="Gene3D" id="2.30.30.60">
    <property type="match status" value="1"/>
</dbReference>
<dbReference type="Pfam" id="PF00924">
    <property type="entry name" value="MS_channel_2nd"/>
    <property type="match status" value="1"/>
</dbReference>
<evidence type="ECO:0000256" key="4">
    <source>
        <dbReference type="ARBA" id="ARBA00023136"/>
    </source>
</evidence>
<dbReference type="Proteomes" id="UP000599074">
    <property type="component" value="Unassembled WGS sequence"/>
</dbReference>
<evidence type="ECO:0000259" key="7">
    <source>
        <dbReference type="Pfam" id="PF00924"/>
    </source>
</evidence>
<feature type="transmembrane region" description="Helical" evidence="6">
    <location>
        <begin position="129"/>
        <end position="150"/>
    </location>
</feature>
<proteinExistence type="predicted"/>
<evidence type="ECO:0000256" key="6">
    <source>
        <dbReference type="SAM" id="Phobius"/>
    </source>
</evidence>
<name>A0A8J3TGU4_9ACTN</name>
<keyword evidence="2 6" id="KW-0812">Transmembrane</keyword>
<dbReference type="Gene3D" id="1.10.287.1260">
    <property type="match status" value="1"/>
</dbReference>
<keyword evidence="3 6" id="KW-1133">Transmembrane helix</keyword>
<feature type="transmembrane region" description="Helical" evidence="6">
    <location>
        <begin position="156"/>
        <end position="175"/>
    </location>
</feature>
<dbReference type="SUPFAM" id="SSF50182">
    <property type="entry name" value="Sm-like ribonucleoproteins"/>
    <property type="match status" value="1"/>
</dbReference>
<sequence>MRGVIWAIIATVAAVVIALGVVEVVHRAVRRLGRRSVLLTALTEHSHRPLQMVVTVLAVQVAIQPATAHAAGRPWRQNLLHLLALVLIAATGWLVASLLLVLQDTALTRFRIDTPDNREARRIRTQIVMLRRVTVAVVAIIALGVMLMTFPSVRAIGTTVLASAGVIGAVAALAAQSVLGNVVAGVQLAFSGAVRIDDVVVVEGEWGRIEELTLSYVVVHIWDDRRLILPTSYFTTKPFQNWTRTQSAVLGTAEFDVDWSVPVQDLREEMRRMVEGTDLWDGRVCVLQVTDAVKGTVRLRALVSAADSGKLWDLRCMVREHMIAWVRENRPTALPRTRAELADSRVTRPWRWEHSRIADGVGTNGNVPDDARVFGGSEDGEARSEAFVGPEEPVDAGSRR</sequence>
<dbReference type="InterPro" id="IPR010920">
    <property type="entry name" value="LSM_dom_sf"/>
</dbReference>
<protein>
    <submittedName>
        <fullName evidence="8">Mechanosensitive ion channel protein MscS</fullName>
    </submittedName>
</protein>
<evidence type="ECO:0000256" key="3">
    <source>
        <dbReference type="ARBA" id="ARBA00022989"/>
    </source>
</evidence>
<gene>
    <name evidence="8" type="ORF">Pme01_49330</name>
</gene>
<evidence type="ECO:0000256" key="1">
    <source>
        <dbReference type="ARBA" id="ARBA00004370"/>
    </source>
</evidence>
<feature type="domain" description="Mechanosensitive ion channel MscS" evidence="7">
    <location>
        <begin position="178"/>
        <end position="244"/>
    </location>
</feature>
<accession>A0A8J3TGU4</accession>
<evidence type="ECO:0000313" key="8">
    <source>
        <dbReference type="EMBL" id="GII25336.1"/>
    </source>
</evidence>
<dbReference type="PANTHER" id="PTHR30566">
    <property type="entry name" value="YNAI-RELATED MECHANOSENSITIVE ION CHANNEL"/>
    <property type="match status" value="1"/>
</dbReference>
<feature type="transmembrane region" description="Helical" evidence="6">
    <location>
        <begin position="50"/>
        <end position="67"/>
    </location>
</feature>
<evidence type="ECO:0000256" key="5">
    <source>
        <dbReference type="SAM" id="MobiDB-lite"/>
    </source>
</evidence>
<dbReference type="GO" id="GO:0016020">
    <property type="term" value="C:membrane"/>
    <property type="evidence" value="ECO:0007669"/>
    <property type="project" value="UniProtKB-SubCell"/>
</dbReference>
<dbReference type="GO" id="GO:0055085">
    <property type="term" value="P:transmembrane transport"/>
    <property type="evidence" value="ECO:0007669"/>
    <property type="project" value="InterPro"/>
</dbReference>
<feature type="transmembrane region" description="Helical" evidence="6">
    <location>
        <begin position="79"/>
        <end position="102"/>
    </location>
</feature>
<comment type="subcellular location">
    <subcellularLocation>
        <location evidence="1">Membrane</location>
    </subcellularLocation>
</comment>
<keyword evidence="4 6" id="KW-0472">Membrane</keyword>
<dbReference type="InterPro" id="IPR023408">
    <property type="entry name" value="MscS_beta-dom_sf"/>
</dbReference>
<feature type="region of interest" description="Disordered" evidence="5">
    <location>
        <begin position="361"/>
        <end position="400"/>
    </location>
</feature>
<dbReference type="EMBL" id="BOON01000050">
    <property type="protein sequence ID" value="GII25336.1"/>
    <property type="molecule type" value="Genomic_DNA"/>
</dbReference>
<dbReference type="PANTHER" id="PTHR30566:SF25">
    <property type="entry name" value="INNER MEMBRANE PROTEIN"/>
    <property type="match status" value="1"/>
</dbReference>